<keyword evidence="7 16" id="KW-0853">WD repeat</keyword>
<feature type="region of interest" description="Disordered" evidence="19">
    <location>
        <begin position="1120"/>
        <end position="1168"/>
    </location>
</feature>
<dbReference type="GeneID" id="106163226"/>
<dbReference type="Pfam" id="PF00400">
    <property type="entry name" value="WD40"/>
    <property type="match status" value="4"/>
</dbReference>
<keyword evidence="21" id="KW-1185">Reference proteome</keyword>
<dbReference type="PANTHER" id="PTHR47969">
    <property type="entry name" value="CHROMOSOME-ASSOCIATED KINESIN KIF4A-RELATED"/>
    <property type="match status" value="1"/>
</dbReference>
<feature type="region of interest" description="Disordered" evidence="19">
    <location>
        <begin position="565"/>
        <end position="668"/>
    </location>
</feature>
<dbReference type="Pfam" id="PF23204">
    <property type="entry name" value="KIF21A_2nd"/>
    <property type="match status" value="1"/>
</dbReference>
<dbReference type="GO" id="GO:0030426">
    <property type="term" value="C:growth cone"/>
    <property type="evidence" value="ECO:0007669"/>
    <property type="project" value="UniProtKB-SubCell"/>
</dbReference>
<dbReference type="GO" id="GO:0051231">
    <property type="term" value="P:spindle elongation"/>
    <property type="evidence" value="ECO:0007669"/>
    <property type="project" value="TreeGrafter"/>
</dbReference>
<dbReference type="Proteomes" id="UP000085678">
    <property type="component" value="Unplaced"/>
</dbReference>
<keyword evidence="9" id="KW-0677">Repeat</keyword>
<dbReference type="SUPFAM" id="SSF50978">
    <property type="entry name" value="WD40 repeat-like"/>
    <property type="match status" value="1"/>
</dbReference>
<evidence type="ECO:0000256" key="17">
    <source>
        <dbReference type="PROSITE-ProRule" id="PRU00283"/>
    </source>
</evidence>
<dbReference type="InterPro" id="IPR036961">
    <property type="entry name" value="Kinesin_motor_dom_sf"/>
</dbReference>
<dbReference type="InterPro" id="IPR027417">
    <property type="entry name" value="P-loop_NTPase"/>
</dbReference>
<name>A0A1S3ID59_LINAN</name>
<feature type="repeat" description="WD" evidence="16">
    <location>
        <begin position="1590"/>
        <end position="1631"/>
    </location>
</feature>
<gene>
    <name evidence="22" type="primary">LOC106163226</name>
</gene>
<dbReference type="Pfam" id="PF00225">
    <property type="entry name" value="Kinesin"/>
    <property type="match status" value="1"/>
</dbReference>
<evidence type="ECO:0000256" key="16">
    <source>
        <dbReference type="PROSITE-ProRule" id="PRU00221"/>
    </source>
</evidence>
<evidence type="ECO:0000256" key="14">
    <source>
        <dbReference type="ARBA" id="ARBA00023212"/>
    </source>
</evidence>
<evidence type="ECO:0000256" key="9">
    <source>
        <dbReference type="ARBA" id="ARBA00022737"/>
    </source>
</evidence>
<dbReference type="CDD" id="cd01372">
    <property type="entry name" value="KISc_KIF4"/>
    <property type="match status" value="1"/>
</dbReference>
<evidence type="ECO:0000256" key="4">
    <source>
        <dbReference type="ARBA" id="ARBA00004624"/>
    </source>
</evidence>
<dbReference type="InParanoid" id="A0A1S3ID59"/>
<dbReference type="PANTHER" id="PTHR47969:SF28">
    <property type="entry name" value="KINESIN-LIKE PROTEIN KIF21B"/>
    <property type="match status" value="1"/>
</dbReference>
<dbReference type="InterPro" id="IPR019821">
    <property type="entry name" value="Kinesin_motor_CS"/>
</dbReference>
<feature type="compositionally biased region" description="Polar residues" evidence="19">
    <location>
        <begin position="1273"/>
        <end position="1283"/>
    </location>
</feature>
<keyword evidence="13 17" id="KW-0505">Motor protein</keyword>
<dbReference type="GO" id="GO:0005524">
    <property type="term" value="F:ATP binding"/>
    <property type="evidence" value="ECO:0007669"/>
    <property type="project" value="UniProtKB-UniRule"/>
</dbReference>
<dbReference type="PRINTS" id="PR00380">
    <property type="entry name" value="KINESINHEAVY"/>
</dbReference>
<dbReference type="PROSITE" id="PS50067">
    <property type="entry name" value="KINESIN_MOTOR_2"/>
    <property type="match status" value="1"/>
</dbReference>
<feature type="region of interest" description="Disordered" evidence="19">
    <location>
        <begin position="531"/>
        <end position="552"/>
    </location>
</feature>
<keyword evidence="5" id="KW-0963">Cytoplasm</keyword>
<dbReference type="STRING" id="7574.A0A1S3ID59"/>
<dbReference type="InterPro" id="IPR001752">
    <property type="entry name" value="Kinesin_motor_dom"/>
</dbReference>
<dbReference type="Pfam" id="PF23203">
    <property type="entry name" value="KIF21A"/>
    <property type="match status" value="1"/>
</dbReference>
<feature type="repeat" description="WD" evidence="16">
    <location>
        <begin position="1632"/>
        <end position="1671"/>
    </location>
</feature>
<dbReference type="FunCoup" id="A0A1S3ID59">
    <property type="interactions" value="105"/>
</dbReference>
<evidence type="ECO:0000256" key="18">
    <source>
        <dbReference type="SAM" id="Coils"/>
    </source>
</evidence>
<feature type="region of interest" description="Disordered" evidence="19">
    <location>
        <begin position="1221"/>
        <end position="1340"/>
    </location>
</feature>
<proteinExistence type="inferred from homology"/>
<dbReference type="OrthoDB" id="3176171at2759"/>
<dbReference type="InterPro" id="IPR015943">
    <property type="entry name" value="WD40/YVTN_repeat-like_dom_sf"/>
</dbReference>
<comment type="subcellular location">
    <subcellularLocation>
        <location evidence="3">Cell projection</location>
        <location evidence="3">Axon</location>
    </subcellularLocation>
    <subcellularLocation>
        <location evidence="2">Cell projection</location>
        <location evidence="2">Dendrite</location>
    </subcellularLocation>
    <subcellularLocation>
        <location evidence="4">Cell projection</location>
        <location evidence="4">Growth cone</location>
    </subcellularLocation>
    <subcellularLocation>
        <location evidence="1">Cytoplasm</location>
        <location evidence="1">Cytoskeleton</location>
    </subcellularLocation>
</comment>
<evidence type="ECO:0000256" key="19">
    <source>
        <dbReference type="SAM" id="MobiDB-lite"/>
    </source>
</evidence>
<feature type="compositionally biased region" description="Basic residues" evidence="19">
    <location>
        <begin position="565"/>
        <end position="576"/>
    </location>
</feature>
<feature type="compositionally biased region" description="Basic and acidic residues" evidence="19">
    <location>
        <begin position="585"/>
        <end position="600"/>
    </location>
</feature>
<evidence type="ECO:0000313" key="21">
    <source>
        <dbReference type="Proteomes" id="UP000085678"/>
    </source>
</evidence>
<dbReference type="PROSITE" id="PS00678">
    <property type="entry name" value="WD_REPEATS_1"/>
    <property type="match status" value="1"/>
</dbReference>
<dbReference type="CDD" id="cd22248">
    <property type="entry name" value="Rcc_KIF21"/>
    <property type="match status" value="1"/>
</dbReference>
<evidence type="ECO:0000313" key="22">
    <source>
        <dbReference type="RefSeq" id="XP_013396200.1"/>
    </source>
</evidence>
<keyword evidence="14" id="KW-0206">Cytoskeleton</keyword>
<dbReference type="RefSeq" id="XP_013396200.1">
    <property type="nucleotide sequence ID" value="XM_013540746.1"/>
</dbReference>
<evidence type="ECO:0000256" key="15">
    <source>
        <dbReference type="ARBA" id="ARBA00023273"/>
    </source>
</evidence>
<keyword evidence="15" id="KW-0966">Cell projection</keyword>
<organism evidence="21 22">
    <name type="scientific">Lingula anatina</name>
    <name type="common">Brachiopod</name>
    <name type="synonym">Lingula unguis</name>
    <dbReference type="NCBI Taxonomy" id="7574"/>
    <lineage>
        <taxon>Eukaryota</taxon>
        <taxon>Metazoa</taxon>
        <taxon>Spiralia</taxon>
        <taxon>Lophotrochozoa</taxon>
        <taxon>Brachiopoda</taxon>
        <taxon>Linguliformea</taxon>
        <taxon>Lingulata</taxon>
        <taxon>Lingulida</taxon>
        <taxon>Linguloidea</taxon>
        <taxon>Lingulidae</taxon>
        <taxon>Lingula</taxon>
    </lineage>
</organism>
<dbReference type="PROSITE" id="PS50294">
    <property type="entry name" value="WD_REPEATS_REGION"/>
    <property type="match status" value="2"/>
</dbReference>
<dbReference type="CDD" id="cd00200">
    <property type="entry name" value="WD40"/>
    <property type="match status" value="1"/>
</dbReference>
<protein>
    <submittedName>
        <fullName evidence="22">Kinesin-like protein KIF21A isoform X1</fullName>
    </submittedName>
</protein>
<keyword evidence="12 18" id="KW-0175">Coiled coil</keyword>
<dbReference type="InterPro" id="IPR001680">
    <property type="entry name" value="WD40_rpt"/>
</dbReference>
<dbReference type="GO" id="GO:0008017">
    <property type="term" value="F:microtubule binding"/>
    <property type="evidence" value="ECO:0007669"/>
    <property type="project" value="InterPro"/>
</dbReference>
<dbReference type="Gene3D" id="3.40.850.10">
    <property type="entry name" value="Kinesin motor domain"/>
    <property type="match status" value="1"/>
</dbReference>
<dbReference type="GO" id="GO:0030425">
    <property type="term" value="C:dendrite"/>
    <property type="evidence" value="ECO:0007669"/>
    <property type="project" value="UniProtKB-SubCell"/>
</dbReference>
<evidence type="ECO:0000256" key="3">
    <source>
        <dbReference type="ARBA" id="ARBA00004489"/>
    </source>
</evidence>
<evidence type="ECO:0000256" key="11">
    <source>
        <dbReference type="ARBA" id="ARBA00022840"/>
    </source>
</evidence>
<dbReference type="PROSITE" id="PS00411">
    <property type="entry name" value="KINESIN_MOTOR_1"/>
    <property type="match status" value="1"/>
</dbReference>
<dbReference type="FunFam" id="2.130.10.10:FF:000164">
    <property type="entry name" value="Kinesin family member 21A"/>
    <property type="match status" value="1"/>
</dbReference>
<feature type="coiled-coil region" evidence="18">
    <location>
        <begin position="381"/>
        <end position="510"/>
    </location>
</feature>
<evidence type="ECO:0000256" key="6">
    <source>
        <dbReference type="ARBA" id="ARBA00022553"/>
    </source>
</evidence>
<evidence type="ECO:0000256" key="5">
    <source>
        <dbReference type="ARBA" id="ARBA00022490"/>
    </source>
</evidence>
<evidence type="ECO:0000256" key="13">
    <source>
        <dbReference type="ARBA" id="ARBA00023175"/>
    </source>
</evidence>
<keyword evidence="6" id="KW-0597">Phosphoprotein</keyword>
<sequence length="1689" mass="188809">MSDPSSDDNTSVRVALRIRPQLAREKIDMCQVCTSVTPGEPQVTLGKDKPFTYDYVFDRDSTQDQVYDTCARPLIEGCLEGYNATIFAYGQTGSGKTFSMGTGLDVACDPEQIGIIPRAVDHLFKGIEERKQKAAELNLPPPDFKVNAQFMELYNEEILDLLDSTRDPAESRRGKSHIKIHEDASGGIYTVGVTTRTTTSLDDTLQCLKMGALSRTTASTNMNSQSSRSHAIFTLHIKQLRVVPNVTNSNEVEEGKEADTTETEFETLTAKFHFVDLAGSERLKRTGATGDRAKEGISINCGLLALGNVISALGDKAKKGSHVPYRDSKLTRLLQDSLGGNSRTVMIACVSPSDRDFMETLNTMKYANRARNITNKVVVNQDKASRQIAALREEIRALQAELQEYQSGKRMVDADGVETINDMFHENTMLQTENNNLRTRIKALQETIDSLTARNVSVLAERANLALSNISGEEGSDEISSLINGYLKEIEELRTKLMESEAMCETLRRQGLRTPASRAAMSPLHQNTFQAVPMTSGGSLSRNLELPTSPDNNVNALLELAKKDVKKMRKKVRSRNTSRSEQASDDEKTEEKEDAEKNGVADDVEHEESQEKDSETEEGDQNKENCEEETVMNGDGGDQDEDGDDDDGDGDEDDDEESSTSSDSEDLGDLFLFSESDNIHEDLAELTCEISIKQKLIEELELSQRRLQSLKIQYEEKLSQLQSKIKQTEEERDKVLSSLGNRETTNDKAKKIREEYEKKLREMQNEMKKLNAAKKEHSKLVKNQSQYDRQMKQLQRELTEMKKTKAEMTNSLVKLMNQMKAEAEKNKNFEARKNKEIAQLRKEHRKKEAAIKQLEQQKQQKEMVLRKKFEEVENLKKKQKPMSAKAAGRVANYSARPRYLQQPMKKKKDFNPKDAKHKWDILEKHVSSTVTKRQTLYHMEKDMNIWLKRREDLGKKIEKVTKRREKLLDDDKESEALEMEEVLIGLKAEIDLTQDYIMDCQKNIMQMEESTKDEKDFSQLIDKCTHEEALYLLEHFLGLAINKGLLAAQKETETRELGAKLHSSEMNSTLTQQLLEHVIADRVDDLEIYGIFPGEKEDSESSDTSNIDSPVDRILMEDQILSSTPKPWQPGEKTGRRDKARRRTATTEDLLYPDSGGPPRLSNGGSALPVLPAVEEDTEGKQAGDSLVMPPPKPSMIAKPTALVPSFQKWLRTYLLRMTKGEEPTDDGIGNLPRSSTGPATSGRRSGDGLPSAQPASRPVPEPSPSLRRKAMMNSTSRQNSVESADLTPPSSPSASRRSVNRGENVFSRLTSNTQPSSPDPKRGSIQPYGGSIRQTSGRPSPLECVYTASGHTKAILSLFATDDVLFSSSKDRTVKVWDLATGQDIVTLRDHPNNVVCVRYSEYTRLVFSVCNSVIKVWDIRDKTQNCIKTLSSSGLTSQGSTSSTGTVGRQVAVPQGEQIVNDIVLNRYGTVLYSAAGNLVRLWDLRRFNAVGKFSGGHQAPVMVLAIDETEEGESATVVTGSKDHYIKVFEVPENSVGVLTPKLNLEPPHYDGIQSLALYGDCLFSGSRDMCIKKWDLTENSLKQSMNNAHKDWVCAMAFTPGKNGLLSGCRAGFLKLWNIEDCHQMAEIKAHSSPINAITTNSSTIFTASNDTQIRIWQMKTGYEEAQDEPAVEGNLGRWSDMTEV</sequence>
<dbReference type="Pfam" id="PF25764">
    <property type="entry name" value="KIF21A_4th"/>
    <property type="match status" value="1"/>
</dbReference>
<evidence type="ECO:0000256" key="8">
    <source>
        <dbReference type="ARBA" id="ARBA00022701"/>
    </source>
</evidence>
<dbReference type="SUPFAM" id="SSF52540">
    <property type="entry name" value="P-loop containing nucleoside triphosphate hydrolases"/>
    <property type="match status" value="1"/>
</dbReference>
<feature type="region of interest" description="Disordered" evidence="19">
    <location>
        <begin position="728"/>
        <end position="751"/>
    </location>
</feature>
<reference evidence="22" key="1">
    <citation type="submission" date="2025-08" db="UniProtKB">
        <authorList>
            <consortium name="RefSeq"/>
        </authorList>
    </citation>
    <scope>IDENTIFICATION</scope>
    <source>
        <tissue evidence="22">Gonads</tissue>
    </source>
</reference>
<dbReference type="PROSITE" id="PS50082">
    <property type="entry name" value="WD_REPEATS_2"/>
    <property type="match status" value="3"/>
</dbReference>
<evidence type="ECO:0000256" key="1">
    <source>
        <dbReference type="ARBA" id="ARBA00004245"/>
    </source>
</evidence>
<feature type="binding site" evidence="17">
    <location>
        <begin position="90"/>
        <end position="97"/>
    </location>
    <ligand>
        <name>ATP</name>
        <dbReference type="ChEBI" id="CHEBI:30616"/>
    </ligand>
</feature>
<keyword evidence="10 17" id="KW-0547">Nucleotide-binding</keyword>
<dbReference type="InterPro" id="IPR056533">
    <property type="entry name" value="KIF21A/B_hel_1"/>
</dbReference>
<evidence type="ECO:0000259" key="20">
    <source>
        <dbReference type="PROSITE" id="PS50067"/>
    </source>
</evidence>
<comment type="similarity">
    <text evidence="17">Belongs to the TRAFAC class myosin-kinesin ATPase superfamily. Kinesin family.</text>
</comment>
<dbReference type="GO" id="GO:0007018">
    <property type="term" value="P:microtubule-based movement"/>
    <property type="evidence" value="ECO:0007669"/>
    <property type="project" value="InterPro"/>
</dbReference>
<dbReference type="SMART" id="SM00320">
    <property type="entry name" value="WD40"/>
    <property type="match status" value="7"/>
</dbReference>
<dbReference type="InterPro" id="IPR036322">
    <property type="entry name" value="WD40_repeat_dom_sf"/>
</dbReference>
<feature type="domain" description="Kinesin motor" evidence="20">
    <location>
        <begin position="11"/>
        <end position="373"/>
    </location>
</feature>
<dbReference type="GO" id="GO:0003777">
    <property type="term" value="F:microtubule motor activity"/>
    <property type="evidence" value="ECO:0007669"/>
    <property type="project" value="InterPro"/>
</dbReference>
<dbReference type="SMART" id="SM00129">
    <property type="entry name" value="KISc"/>
    <property type="match status" value="1"/>
</dbReference>
<dbReference type="GO" id="GO:0005875">
    <property type="term" value="C:microtubule associated complex"/>
    <property type="evidence" value="ECO:0007669"/>
    <property type="project" value="TreeGrafter"/>
</dbReference>
<dbReference type="InterPro" id="IPR019775">
    <property type="entry name" value="WD40_repeat_CS"/>
</dbReference>
<feature type="compositionally biased region" description="Acidic residues" evidence="19">
    <location>
        <begin position="637"/>
        <end position="668"/>
    </location>
</feature>
<accession>A0A1S3ID59</accession>
<dbReference type="GO" id="GO:0005874">
    <property type="term" value="C:microtubule"/>
    <property type="evidence" value="ECO:0007669"/>
    <property type="project" value="UniProtKB-KW"/>
</dbReference>
<feature type="repeat" description="WD" evidence="16">
    <location>
        <begin position="1349"/>
        <end position="1388"/>
    </location>
</feature>
<keyword evidence="8" id="KW-0493">Microtubule</keyword>
<evidence type="ECO:0000256" key="10">
    <source>
        <dbReference type="ARBA" id="ARBA00022741"/>
    </source>
</evidence>
<evidence type="ECO:0000256" key="7">
    <source>
        <dbReference type="ARBA" id="ARBA00022574"/>
    </source>
</evidence>
<dbReference type="InterPro" id="IPR056532">
    <property type="entry name" value="KIF21A/B_hel_2"/>
</dbReference>
<dbReference type="Gene3D" id="2.130.10.10">
    <property type="entry name" value="YVTN repeat-like/Quinoprotein amine dehydrogenase"/>
    <property type="match status" value="2"/>
</dbReference>
<dbReference type="InterPro" id="IPR027640">
    <property type="entry name" value="Kinesin-like_fam"/>
</dbReference>
<dbReference type="KEGG" id="lak:106163226"/>
<dbReference type="FunFam" id="3.40.850.10:FF:000011">
    <property type="entry name" value="Kinesin family member 21A"/>
    <property type="match status" value="1"/>
</dbReference>
<feature type="compositionally biased region" description="Polar residues" evidence="19">
    <location>
        <begin position="1233"/>
        <end position="1244"/>
    </location>
</feature>
<evidence type="ECO:0000256" key="2">
    <source>
        <dbReference type="ARBA" id="ARBA00004279"/>
    </source>
</evidence>
<evidence type="ECO:0000256" key="12">
    <source>
        <dbReference type="ARBA" id="ARBA00023054"/>
    </source>
</evidence>
<keyword evidence="11 17" id="KW-0067">ATP-binding</keyword>
<dbReference type="GO" id="GO:0007052">
    <property type="term" value="P:mitotic spindle organization"/>
    <property type="evidence" value="ECO:0007669"/>
    <property type="project" value="TreeGrafter"/>
</dbReference>
<feature type="compositionally biased region" description="Polar residues" evidence="19">
    <location>
        <begin position="1308"/>
        <end position="1317"/>
    </location>
</feature>